<organism evidence="2 3">
    <name type="scientific">Microbacterium phage Schubert</name>
    <dbReference type="NCBI Taxonomy" id="2500787"/>
    <lineage>
        <taxon>Viruses</taxon>
        <taxon>Duplodnaviria</taxon>
        <taxon>Heunggongvirae</taxon>
        <taxon>Uroviricota</taxon>
        <taxon>Caudoviricetes</taxon>
        <taxon>Schubertvirus</taxon>
        <taxon>Schubertvirus schubert</taxon>
    </lineage>
</organism>
<evidence type="ECO:0000313" key="3">
    <source>
        <dbReference type="Proteomes" id="UP000287712"/>
    </source>
</evidence>
<dbReference type="KEGG" id="vg:55010204"/>
<name>A0A3T0INY5_9CAUD</name>
<gene>
    <name evidence="2" type="primary">25</name>
    <name evidence="2" type="ORF">SEA_SCHUBERT_25</name>
</gene>
<proteinExistence type="predicted"/>
<keyword evidence="1" id="KW-0812">Transmembrane</keyword>
<dbReference type="EMBL" id="MK308637">
    <property type="protein sequence ID" value="AZV01732.1"/>
    <property type="molecule type" value="Genomic_DNA"/>
</dbReference>
<dbReference type="Proteomes" id="UP000287712">
    <property type="component" value="Segment"/>
</dbReference>
<keyword evidence="1" id="KW-1133">Transmembrane helix</keyword>
<dbReference type="RefSeq" id="YP_009818857.1">
    <property type="nucleotide sequence ID" value="NC_048144.1"/>
</dbReference>
<keyword evidence="1" id="KW-0472">Membrane</keyword>
<dbReference type="GeneID" id="55010204"/>
<evidence type="ECO:0000313" key="2">
    <source>
        <dbReference type="EMBL" id="AZV01732.1"/>
    </source>
</evidence>
<reference evidence="2 3" key="1">
    <citation type="submission" date="2018-12" db="EMBL/GenBank/DDBJ databases">
        <authorList>
            <person name="Lauer M.J."/>
            <person name="Adewumi O.M."/>
            <person name="Alachi P."/>
            <person name="Anderson S.J."/>
            <person name="Bakarey A.S."/>
            <person name="Beyer A.R."/>
            <person name="Biederman W.H."/>
            <person name="Bollivar D.W."/>
            <person name="Butela K.A."/>
            <person name="Byrum C.A."/>
            <person name="Caughron J.E."/>
            <person name="Coleman S.T."/>
            <person name="Collins D.P."/>
            <person name="Cresawn S.G."/>
            <person name="Dougan K.E."/>
            <person name="Duffy I."/>
            <person name="Eivazova E.R."/>
            <person name="Engstrom E.M."/>
            <person name="Fallest-Strobl P.C."/>
            <person name="Godde J.S."/>
            <person name="Gogarten J.P."/>
            <person name="Hammer B.W."/>
            <person name="Heller D.M."/>
            <person name="Lee J.S."/>
            <person name="Leonard J.E."/>
            <person name="Long J.A."/>
            <person name="Mastrapaolo M.D."/>
            <person name="Mathur V."/>
            <person name="Mesich B.L."/>
            <person name="Mitchell J.C."/>
            <person name="Moore R."/>
            <person name="Pandey S."/>
            <person name="Pollack M.J."/>
            <person name="Popolizio T.R."/>
            <person name="Porter M.L."/>
            <person name="Reid N.M."/>
            <person name="Salvitti L.R."/>
            <person name="Sayre B.L."/>
            <person name="Schrock T.A."/>
            <person name="Sconiers W.B."/>
            <person name="Sheehy R."/>
            <person name="Shows K.H."/>
            <person name="Sprangers S.A."/>
            <person name="Sprenkle A.B."/>
            <person name="Swerdlow S.J."/>
            <person name="Theoret J.R."/>
            <person name="Thompson K.M."/>
            <person name="Tibbetts T.J."/>
            <person name="Tigges M."/>
            <person name="Van A.R."/>
            <person name="Washington J.M."/>
            <person name="Windsor E.J."/>
            <person name="Wingfield D.L."/>
            <person name="Yoon E.J."/>
            <person name="Garlena R.A."/>
            <person name="Russell D.A."/>
            <person name="Pope W.H."/>
            <person name="Jacobs-Sera D."/>
            <person name="Hatfull G.F."/>
        </authorList>
    </citation>
    <scope>NUCLEOTIDE SEQUENCE [LARGE SCALE GENOMIC DNA]</scope>
</reference>
<evidence type="ECO:0000256" key="1">
    <source>
        <dbReference type="SAM" id="Phobius"/>
    </source>
</evidence>
<feature type="transmembrane region" description="Helical" evidence="1">
    <location>
        <begin position="15"/>
        <end position="32"/>
    </location>
</feature>
<sequence>MLEALEVVRAVADTLMPLLVAAVTALGGIMVAKLNRVQKDSAEAVKKVDKVQQDIITNHGSKNIGDAIDRLTTKVQVIGDNQDDLIRTVKGMQARDEALEHRMTAVEHRSGIHPRTGPMYHINKRFKRRKY</sequence>
<protein>
    <submittedName>
        <fullName evidence="2">Membrane protein</fullName>
    </submittedName>
</protein>
<accession>A0A3T0INY5</accession>
<keyword evidence="3" id="KW-1185">Reference proteome</keyword>